<gene>
    <name evidence="3" type="ORF">SJ05684_b54730</name>
</gene>
<dbReference type="Proteomes" id="UP000217211">
    <property type="component" value="Plasmid pSJ05684b"/>
</dbReference>
<dbReference type="SUPFAM" id="SSF50610">
    <property type="entry name" value="mu transposase, C-terminal domain"/>
    <property type="match status" value="1"/>
</dbReference>
<dbReference type="Gene3D" id="2.30.30.130">
    <property type="entry name" value="Transposase, Mu, C-terminal"/>
    <property type="match status" value="1"/>
</dbReference>
<proteinExistence type="predicted"/>
<dbReference type="EMBL" id="CP023068">
    <property type="protein sequence ID" value="ASY66455.1"/>
    <property type="molecule type" value="Genomic_DNA"/>
</dbReference>
<geneLocation type="plasmid" evidence="4">
    <name>psj05684b</name>
</geneLocation>
<sequence>MRFWLAFLPEQERTLRPNGIHLFGLRYWSAALSADVGRSNRRLLVKYDPRDMARIFVRRPSGNFVEARYADLTLPSVTLHEAVAARRTLLAKGRQEINTRAIVGTAIAQRQLVDAATKKTAAVRRGGAGKPKTNVDDRGWGSLRGIDSSKPVPFVEDTE</sequence>
<dbReference type="InterPro" id="IPR009004">
    <property type="entry name" value="Transposase_Mu_C"/>
</dbReference>
<dbReference type="Pfam" id="PF09299">
    <property type="entry name" value="Mu-transpos_C"/>
    <property type="match status" value="1"/>
</dbReference>
<accession>A0A249PL60</accession>
<dbReference type="AlphaFoldDB" id="A0A249PL60"/>
<dbReference type="KEGG" id="esj:SJ05684_b54730"/>
<protein>
    <submittedName>
        <fullName evidence="3">TniA putative transposase</fullName>
    </submittedName>
</protein>
<feature type="region of interest" description="Disordered" evidence="1">
    <location>
        <begin position="124"/>
        <end position="159"/>
    </location>
</feature>
<evidence type="ECO:0000256" key="1">
    <source>
        <dbReference type="SAM" id="MobiDB-lite"/>
    </source>
</evidence>
<evidence type="ECO:0000259" key="2">
    <source>
        <dbReference type="Pfam" id="PF09299"/>
    </source>
</evidence>
<dbReference type="InterPro" id="IPR015378">
    <property type="entry name" value="Transposase-like_Mu_C"/>
</dbReference>
<dbReference type="eggNOG" id="COG2801">
    <property type="taxonomic scope" value="Bacteria"/>
</dbReference>
<evidence type="ECO:0000313" key="4">
    <source>
        <dbReference type="Proteomes" id="UP000217211"/>
    </source>
</evidence>
<evidence type="ECO:0000313" key="3">
    <source>
        <dbReference type="EMBL" id="ASY66455.1"/>
    </source>
</evidence>
<organism evidence="3 4">
    <name type="scientific">Sinorhizobium sojae CCBAU 05684</name>
    <dbReference type="NCBI Taxonomy" id="716928"/>
    <lineage>
        <taxon>Bacteria</taxon>
        <taxon>Pseudomonadati</taxon>
        <taxon>Pseudomonadota</taxon>
        <taxon>Alphaproteobacteria</taxon>
        <taxon>Hyphomicrobiales</taxon>
        <taxon>Rhizobiaceae</taxon>
        <taxon>Sinorhizobium/Ensifer group</taxon>
        <taxon>Sinorhizobium</taxon>
    </lineage>
</organism>
<keyword evidence="4" id="KW-1185">Reference proteome</keyword>
<reference evidence="3 4" key="1">
    <citation type="submission" date="2017-08" db="EMBL/GenBank/DDBJ databases">
        <title>Multipartite genome sequences of Sinorhizobium species nodulating soybeans.</title>
        <authorList>
            <person name="Tian C.F."/>
        </authorList>
    </citation>
    <scope>NUCLEOTIDE SEQUENCE [LARGE SCALE GENOMIC DNA]</scope>
    <source>
        <strain evidence="3 4">CCBAU 05684</strain>
        <plasmid evidence="4">psj05684b</plasmid>
    </source>
</reference>
<dbReference type="RefSeq" id="WP_244426742.1">
    <property type="nucleotide sequence ID" value="NZ_AJQT01000129.1"/>
</dbReference>
<keyword evidence="3" id="KW-0614">Plasmid</keyword>
<name>A0A249PL60_9HYPH</name>
<feature type="domain" description="Transposase-like Mu C-terminal" evidence="2">
    <location>
        <begin position="6"/>
        <end position="65"/>
    </location>
</feature>